<dbReference type="OrthoDB" id="1109208at2"/>
<feature type="domain" description="TonB-dependent receptor plug" evidence="8">
    <location>
        <begin position="132"/>
        <end position="239"/>
    </location>
</feature>
<dbReference type="InterPro" id="IPR012910">
    <property type="entry name" value="Plug_dom"/>
</dbReference>
<evidence type="ECO:0000256" key="1">
    <source>
        <dbReference type="ARBA" id="ARBA00004571"/>
    </source>
</evidence>
<proteinExistence type="predicted"/>
<keyword evidence="6" id="KW-0472">Membrane</keyword>
<dbReference type="Proteomes" id="UP000095552">
    <property type="component" value="Unassembled WGS sequence"/>
</dbReference>
<dbReference type="GO" id="GO:0044718">
    <property type="term" value="P:siderophore transmembrane transport"/>
    <property type="evidence" value="ECO:0007669"/>
    <property type="project" value="TreeGrafter"/>
</dbReference>
<dbReference type="InterPro" id="IPR036942">
    <property type="entry name" value="Beta-barrel_TonB_sf"/>
</dbReference>
<accession>A0A1E5T0N0</accession>
<evidence type="ECO:0000256" key="5">
    <source>
        <dbReference type="ARBA" id="ARBA00022729"/>
    </source>
</evidence>
<evidence type="ECO:0000256" key="3">
    <source>
        <dbReference type="ARBA" id="ARBA00022452"/>
    </source>
</evidence>
<evidence type="ECO:0000256" key="6">
    <source>
        <dbReference type="ARBA" id="ARBA00023136"/>
    </source>
</evidence>
<dbReference type="Pfam" id="PF13715">
    <property type="entry name" value="CarbopepD_reg_2"/>
    <property type="match status" value="1"/>
</dbReference>
<sequence length="960" mass="106695">MTLKTSKTRFLRSVFLPLILLVLSHTNAFSQLVVGKVIRDGGTRPVSFANIKLVGGEYARRSVGVSANEDGTFTLAVKYFPSEVEVSAVGYITKRFILTNDKATWTLKLEAESFELEEFVISAEKVTEEELKLPVQIERLDIADLKSTPSFNFYDAVVNLKGVDVATQSIIVSSVNARGFNSTTNLRFKQFTDGIDTQAPGLGFSLGNIVGPTTLDIEGLELIPGPTTSKYGPGAFNGVLLMTTKNPFDYQGLSFEAKGATIATEQFDSQFFAIGNTFLHDLSVRYADEIVKDKVAFKINGSRLSGSDFAAQNYDNIGPGAIFETTHSTRAQGINGVNVYGDDRAALVVVPKDITIPAPGSEPSFPIASERDTLFQATRQGYQEGDLVNYNAENIKFSGAIHVKLTPETELIAESFYGRASTMITGDDRIALRDFEIYQHKLEVKNENFFVRGYTTSQDAGETFNVGKTGESILELAKPSEDWFSQYTRLVAAGRGFANSRRLADSGFPQGEFLNRFEPGTERFDSIRNVIIQSQNPEFGSAIFDRSKLYHAETGININKWDDYFESFEVGANARLYDPESNGTIFTDSIGNDLTNFEYGFYLEATRKINDKLEATFSGRVDKNENFNVVSSQRLSLVKEIGESQFIRGSLQTGLRLPNIREQYFNQNLGDVRLVGGLTDVVDQYDLQGNAFFINSLDKFNEAVQAEANNNGRFGSGPLDVSALRAENFDLLREGIVDNDRFRGIKPERITSFEFGYRGLVENKRLFEVVYYINHYNNFIGTTRVVKPRTSPSTDLQLAMEQALSPGSSENIFVSDNARSSVITQGLELLYDVTSDQGTNFSINMTFANIISDNDDPLTPGFNTPPFKLNMTLGNDKISDKLGAEISWRFRSAFEWESSFVDGTVPGFNTFDFQVTYRIPKIKSAFRIGGNNVLNNQQFNSFGGPEITSYYYVSFSYGLQ</sequence>
<dbReference type="Pfam" id="PF07715">
    <property type="entry name" value="Plug"/>
    <property type="match status" value="1"/>
</dbReference>
<dbReference type="GO" id="GO:0015344">
    <property type="term" value="F:siderophore uptake transmembrane transporter activity"/>
    <property type="evidence" value="ECO:0007669"/>
    <property type="project" value="TreeGrafter"/>
</dbReference>
<evidence type="ECO:0000313" key="9">
    <source>
        <dbReference type="EMBL" id="OEK04905.1"/>
    </source>
</evidence>
<dbReference type="InterPro" id="IPR037066">
    <property type="entry name" value="Plug_dom_sf"/>
</dbReference>
<protein>
    <recommendedName>
        <fullName evidence="8">TonB-dependent receptor plug domain-containing protein</fullName>
    </recommendedName>
</protein>
<dbReference type="InterPro" id="IPR039426">
    <property type="entry name" value="TonB-dep_rcpt-like"/>
</dbReference>
<keyword evidence="2" id="KW-0813">Transport</keyword>
<dbReference type="PANTHER" id="PTHR30069:SF29">
    <property type="entry name" value="HEMOGLOBIN AND HEMOGLOBIN-HAPTOGLOBIN-BINDING PROTEIN 1-RELATED"/>
    <property type="match status" value="1"/>
</dbReference>
<reference evidence="9 10" key="1">
    <citation type="submission" date="2016-08" db="EMBL/GenBank/DDBJ databases">
        <title>Draft genome of Fabibacter sp. strain SK-8.</title>
        <authorList>
            <person name="Wong S.-K."/>
            <person name="Hamasaki K."/>
            <person name="Yoshizawa S."/>
        </authorList>
    </citation>
    <scope>NUCLEOTIDE SEQUENCE [LARGE SCALE GENOMIC DNA]</scope>
    <source>
        <strain evidence="9 10">SK-8</strain>
    </source>
</reference>
<name>A0A1E5T0N0_9BACT</name>
<dbReference type="Gene3D" id="2.170.130.10">
    <property type="entry name" value="TonB-dependent receptor, plug domain"/>
    <property type="match status" value="1"/>
</dbReference>
<keyword evidence="3" id="KW-1134">Transmembrane beta strand</keyword>
<dbReference type="Gene3D" id="2.40.170.20">
    <property type="entry name" value="TonB-dependent receptor, beta-barrel domain"/>
    <property type="match status" value="1"/>
</dbReference>
<evidence type="ECO:0000256" key="4">
    <source>
        <dbReference type="ARBA" id="ARBA00022692"/>
    </source>
</evidence>
<comment type="subcellular location">
    <subcellularLocation>
        <location evidence="1">Cell outer membrane</location>
        <topology evidence="1">Multi-pass membrane protein</topology>
    </subcellularLocation>
</comment>
<keyword evidence="10" id="KW-1185">Reference proteome</keyword>
<dbReference type="SUPFAM" id="SSF56935">
    <property type="entry name" value="Porins"/>
    <property type="match status" value="1"/>
</dbReference>
<comment type="caution">
    <text evidence="9">The sequence shown here is derived from an EMBL/GenBank/DDBJ whole genome shotgun (WGS) entry which is preliminary data.</text>
</comment>
<evidence type="ECO:0000256" key="7">
    <source>
        <dbReference type="ARBA" id="ARBA00023237"/>
    </source>
</evidence>
<evidence type="ECO:0000259" key="8">
    <source>
        <dbReference type="Pfam" id="PF07715"/>
    </source>
</evidence>
<dbReference type="PANTHER" id="PTHR30069">
    <property type="entry name" value="TONB-DEPENDENT OUTER MEMBRANE RECEPTOR"/>
    <property type="match status" value="1"/>
</dbReference>
<dbReference type="STRING" id="1563681.BFP71_15830"/>
<dbReference type="GO" id="GO:0009279">
    <property type="term" value="C:cell outer membrane"/>
    <property type="evidence" value="ECO:0007669"/>
    <property type="project" value="UniProtKB-SubCell"/>
</dbReference>
<dbReference type="AlphaFoldDB" id="A0A1E5T0N0"/>
<evidence type="ECO:0000256" key="2">
    <source>
        <dbReference type="ARBA" id="ARBA00022448"/>
    </source>
</evidence>
<keyword evidence="4" id="KW-0812">Transmembrane</keyword>
<evidence type="ECO:0000313" key="10">
    <source>
        <dbReference type="Proteomes" id="UP000095552"/>
    </source>
</evidence>
<keyword evidence="5" id="KW-0732">Signal</keyword>
<keyword evidence="7" id="KW-0998">Cell outer membrane</keyword>
<dbReference type="RefSeq" id="WP_069836410.1">
    <property type="nucleotide sequence ID" value="NZ_MDGQ01000005.1"/>
</dbReference>
<gene>
    <name evidence="9" type="ORF">BFP71_15830</name>
</gene>
<organism evidence="9 10">
    <name type="scientific">Roseivirga misakiensis</name>
    <dbReference type="NCBI Taxonomy" id="1563681"/>
    <lineage>
        <taxon>Bacteria</taxon>
        <taxon>Pseudomonadati</taxon>
        <taxon>Bacteroidota</taxon>
        <taxon>Cytophagia</taxon>
        <taxon>Cytophagales</taxon>
        <taxon>Roseivirgaceae</taxon>
        <taxon>Roseivirga</taxon>
    </lineage>
</organism>
<dbReference type="EMBL" id="MDGQ01000005">
    <property type="protein sequence ID" value="OEK04905.1"/>
    <property type="molecule type" value="Genomic_DNA"/>
</dbReference>